<sequence>MPVAPADSEARDLPTECVQTEGDDESQVLSALKAHNIAADLDSYAATDDNLCVCREDTLDDLVAEVLPAQHSSESEEEPEVENVTTAQAFQYIAKAVVGGERRAFRVSGPLGSVAVPWIVRVAASTTGPASFATHRYEKERGRRGSRLGRWVPDPSLVTVEPGLPATFYLPRPCVADVLRLQGILCLRTRGAVGLRARVPAEVSGRDAAGGSAWSTAPTGPPGLPCEQRGAVGLRARAPADVSSRDVAVGAGPTHQLVAWLTVRTTRASSRRSNEPRYEKERGRRGSRLGRWVPDPSLVTVEPGLPATFYLPRPCVADVLRLQGILCLRTRGAVGLRARVPAEVSGRDAAGGSAWSTAPTGPPGLPCEQRGAVGLRARAPADVSSRDVAVGAGPTHQLVAWLTVRTTRASSRRSNEPR</sequence>
<feature type="region of interest" description="Disordered" evidence="1">
    <location>
        <begin position="1"/>
        <end position="24"/>
    </location>
</feature>
<dbReference type="AlphaFoldDB" id="A0A9J6D506"/>
<name>A0A9J6D506_RHIMP</name>
<reference evidence="2" key="1">
    <citation type="journal article" date="2020" name="Cell">
        <title>Large-Scale Comparative Analyses of Tick Genomes Elucidate Their Genetic Diversity and Vector Capacities.</title>
        <authorList>
            <consortium name="Tick Genome and Microbiome Consortium (TIGMIC)"/>
            <person name="Jia N."/>
            <person name="Wang J."/>
            <person name="Shi W."/>
            <person name="Du L."/>
            <person name="Sun Y."/>
            <person name="Zhan W."/>
            <person name="Jiang J.F."/>
            <person name="Wang Q."/>
            <person name="Zhang B."/>
            <person name="Ji P."/>
            <person name="Bell-Sakyi L."/>
            <person name="Cui X.M."/>
            <person name="Yuan T.T."/>
            <person name="Jiang B.G."/>
            <person name="Yang W.F."/>
            <person name="Lam T.T."/>
            <person name="Chang Q.C."/>
            <person name="Ding S.J."/>
            <person name="Wang X.J."/>
            <person name="Zhu J.G."/>
            <person name="Ruan X.D."/>
            <person name="Zhao L."/>
            <person name="Wei J.T."/>
            <person name="Ye R.Z."/>
            <person name="Que T.C."/>
            <person name="Du C.H."/>
            <person name="Zhou Y.H."/>
            <person name="Cheng J.X."/>
            <person name="Dai P.F."/>
            <person name="Guo W.B."/>
            <person name="Han X.H."/>
            <person name="Huang E.J."/>
            <person name="Li L.F."/>
            <person name="Wei W."/>
            <person name="Gao Y.C."/>
            <person name="Liu J.Z."/>
            <person name="Shao H.Z."/>
            <person name="Wang X."/>
            <person name="Wang C.C."/>
            <person name="Yang T.C."/>
            <person name="Huo Q.B."/>
            <person name="Li W."/>
            <person name="Chen H.Y."/>
            <person name="Chen S.E."/>
            <person name="Zhou L.G."/>
            <person name="Ni X.B."/>
            <person name="Tian J.H."/>
            <person name="Sheng Y."/>
            <person name="Liu T."/>
            <person name="Pan Y.S."/>
            <person name="Xia L.Y."/>
            <person name="Li J."/>
            <person name="Zhao F."/>
            <person name="Cao W.C."/>
        </authorList>
    </citation>
    <scope>NUCLEOTIDE SEQUENCE</scope>
    <source>
        <strain evidence="2">Rmic-2018</strain>
    </source>
</reference>
<reference evidence="2" key="2">
    <citation type="submission" date="2021-09" db="EMBL/GenBank/DDBJ databases">
        <authorList>
            <person name="Jia N."/>
            <person name="Wang J."/>
            <person name="Shi W."/>
            <person name="Du L."/>
            <person name="Sun Y."/>
            <person name="Zhan W."/>
            <person name="Jiang J."/>
            <person name="Wang Q."/>
            <person name="Zhang B."/>
            <person name="Ji P."/>
            <person name="Sakyi L.B."/>
            <person name="Cui X."/>
            <person name="Yuan T."/>
            <person name="Jiang B."/>
            <person name="Yang W."/>
            <person name="Lam T.T.-Y."/>
            <person name="Chang Q."/>
            <person name="Ding S."/>
            <person name="Wang X."/>
            <person name="Zhu J."/>
            <person name="Ruan X."/>
            <person name="Zhao L."/>
            <person name="Wei J."/>
            <person name="Que T."/>
            <person name="Du C."/>
            <person name="Cheng J."/>
            <person name="Dai P."/>
            <person name="Han X."/>
            <person name="Huang E."/>
            <person name="Gao Y."/>
            <person name="Liu J."/>
            <person name="Shao H."/>
            <person name="Ye R."/>
            <person name="Li L."/>
            <person name="Wei W."/>
            <person name="Wang X."/>
            <person name="Wang C."/>
            <person name="Huo Q."/>
            <person name="Li W."/>
            <person name="Guo W."/>
            <person name="Chen H."/>
            <person name="Chen S."/>
            <person name="Zhou L."/>
            <person name="Zhou L."/>
            <person name="Ni X."/>
            <person name="Tian J."/>
            <person name="Zhou Y."/>
            <person name="Sheng Y."/>
            <person name="Liu T."/>
            <person name="Pan Y."/>
            <person name="Xia L."/>
            <person name="Li J."/>
            <person name="Zhao F."/>
            <person name="Cao W."/>
        </authorList>
    </citation>
    <scope>NUCLEOTIDE SEQUENCE</scope>
    <source>
        <strain evidence="2">Rmic-2018</strain>
        <tissue evidence="2">Larvae</tissue>
    </source>
</reference>
<evidence type="ECO:0000313" key="2">
    <source>
        <dbReference type="EMBL" id="KAH8009144.1"/>
    </source>
</evidence>
<organism evidence="2 3">
    <name type="scientific">Rhipicephalus microplus</name>
    <name type="common">Cattle tick</name>
    <name type="synonym">Boophilus microplus</name>
    <dbReference type="NCBI Taxonomy" id="6941"/>
    <lineage>
        <taxon>Eukaryota</taxon>
        <taxon>Metazoa</taxon>
        <taxon>Ecdysozoa</taxon>
        <taxon>Arthropoda</taxon>
        <taxon>Chelicerata</taxon>
        <taxon>Arachnida</taxon>
        <taxon>Acari</taxon>
        <taxon>Parasitiformes</taxon>
        <taxon>Ixodida</taxon>
        <taxon>Ixodoidea</taxon>
        <taxon>Ixodidae</taxon>
        <taxon>Rhipicephalinae</taxon>
        <taxon>Rhipicephalus</taxon>
        <taxon>Boophilus</taxon>
    </lineage>
</organism>
<dbReference type="Proteomes" id="UP000821866">
    <property type="component" value="Chromosome 9"/>
</dbReference>
<accession>A0A9J6D506</accession>
<comment type="caution">
    <text evidence="2">The sequence shown here is derived from an EMBL/GenBank/DDBJ whole genome shotgun (WGS) entry which is preliminary data.</text>
</comment>
<evidence type="ECO:0000256" key="1">
    <source>
        <dbReference type="SAM" id="MobiDB-lite"/>
    </source>
</evidence>
<evidence type="ECO:0000313" key="3">
    <source>
        <dbReference type="Proteomes" id="UP000821866"/>
    </source>
</evidence>
<gene>
    <name evidence="2" type="ORF">HPB51_010934</name>
</gene>
<dbReference type="EMBL" id="JABSTU010000011">
    <property type="protein sequence ID" value="KAH8009144.1"/>
    <property type="molecule type" value="Genomic_DNA"/>
</dbReference>
<proteinExistence type="predicted"/>
<protein>
    <submittedName>
        <fullName evidence="2">Uncharacterized protein</fullName>
    </submittedName>
</protein>
<keyword evidence="3" id="KW-1185">Reference proteome</keyword>